<dbReference type="EMBL" id="KN832043">
    <property type="protein sequence ID" value="KIN96569.1"/>
    <property type="molecule type" value="Genomic_DNA"/>
</dbReference>
<keyword evidence="3" id="KW-1185">Reference proteome</keyword>
<name>A0A0C3N671_PISTI</name>
<feature type="compositionally biased region" description="Polar residues" evidence="1">
    <location>
        <begin position="256"/>
        <end position="271"/>
    </location>
</feature>
<dbReference type="HOGENOM" id="CLU_046434_0_0_1"/>
<reference evidence="3" key="2">
    <citation type="submission" date="2015-01" db="EMBL/GenBank/DDBJ databases">
        <title>Evolutionary Origins and Diversification of the Mycorrhizal Mutualists.</title>
        <authorList>
            <consortium name="DOE Joint Genome Institute"/>
            <consortium name="Mycorrhizal Genomics Consortium"/>
            <person name="Kohler A."/>
            <person name="Kuo A."/>
            <person name="Nagy L.G."/>
            <person name="Floudas D."/>
            <person name="Copeland A."/>
            <person name="Barry K.W."/>
            <person name="Cichocki N."/>
            <person name="Veneault-Fourrey C."/>
            <person name="LaButti K."/>
            <person name="Lindquist E.A."/>
            <person name="Lipzen A."/>
            <person name="Lundell T."/>
            <person name="Morin E."/>
            <person name="Murat C."/>
            <person name="Riley R."/>
            <person name="Ohm R."/>
            <person name="Sun H."/>
            <person name="Tunlid A."/>
            <person name="Henrissat B."/>
            <person name="Grigoriev I.V."/>
            <person name="Hibbett D.S."/>
            <person name="Martin F."/>
        </authorList>
    </citation>
    <scope>NUCLEOTIDE SEQUENCE [LARGE SCALE GENOMIC DNA]</scope>
    <source>
        <strain evidence="3">Marx 270</strain>
    </source>
</reference>
<organism evidence="2 3">
    <name type="scientific">Pisolithus tinctorius Marx 270</name>
    <dbReference type="NCBI Taxonomy" id="870435"/>
    <lineage>
        <taxon>Eukaryota</taxon>
        <taxon>Fungi</taxon>
        <taxon>Dikarya</taxon>
        <taxon>Basidiomycota</taxon>
        <taxon>Agaricomycotina</taxon>
        <taxon>Agaricomycetes</taxon>
        <taxon>Agaricomycetidae</taxon>
        <taxon>Boletales</taxon>
        <taxon>Sclerodermatineae</taxon>
        <taxon>Pisolithaceae</taxon>
        <taxon>Pisolithus</taxon>
    </lineage>
</organism>
<accession>A0A0C3N671</accession>
<evidence type="ECO:0000313" key="3">
    <source>
        <dbReference type="Proteomes" id="UP000054217"/>
    </source>
</evidence>
<gene>
    <name evidence="2" type="ORF">M404DRAFT_33060</name>
</gene>
<proteinExistence type="predicted"/>
<feature type="region of interest" description="Disordered" evidence="1">
    <location>
        <begin position="256"/>
        <end position="277"/>
    </location>
</feature>
<dbReference type="OrthoDB" id="2685635at2759"/>
<dbReference type="Proteomes" id="UP000054217">
    <property type="component" value="Unassembled WGS sequence"/>
</dbReference>
<dbReference type="AlphaFoldDB" id="A0A0C3N671"/>
<evidence type="ECO:0000313" key="2">
    <source>
        <dbReference type="EMBL" id="KIN96569.1"/>
    </source>
</evidence>
<evidence type="ECO:0000256" key="1">
    <source>
        <dbReference type="SAM" id="MobiDB-lite"/>
    </source>
</evidence>
<reference evidence="2 3" key="1">
    <citation type="submission" date="2014-04" db="EMBL/GenBank/DDBJ databases">
        <authorList>
            <consortium name="DOE Joint Genome Institute"/>
            <person name="Kuo A."/>
            <person name="Kohler A."/>
            <person name="Costa M.D."/>
            <person name="Nagy L.G."/>
            <person name="Floudas D."/>
            <person name="Copeland A."/>
            <person name="Barry K.W."/>
            <person name="Cichocki N."/>
            <person name="Veneault-Fourrey C."/>
            <person name="LaButti K."/>
            <person name="Lindquist E.A."/>
            <person name="Lipzen A."/>
            <person name="Lundell T."/>
            <person name="Morin E."/>
            <person name="Murat C."/>
            <person name="Sun H."/>
            <person name="Tunlid A."/>
            <person name="Henrissat B."/>
            <person name="Grigoriev I.V."/>
            <person name="Hibbett D.S."/>
            <person name="Martin F."/>
            <person name="Nordberg H.P."/>
            <person name="Cantor M.N."/>
            <person name="Hua S.X."/>
        </authorList>
    </citation>
    <scope>NUCLEOTIDE SEQUENCE [LARGE SCALE GENOMIC DNA]</scope>
    <source>
        <strain evidence="2 3">Marx 270</strain>
    </source>
</reference>
<dbReference type="InParanoid" id="A0A0C3N671"/>
<protein>
    <submittedName>
        <fullName evidence="2">Uncharacterized protein</fullName>
    </submittedName>
</protein>
<sequence>MSLLTGTDLSESRAASEAPVSSSSMVENLKDSTVAIYTALPNLVACAEFFFSRATGDIAVLKDGTDDVTELVLSGMFEIDRQGFFMSPEGGYTAKNAFGCDFVETKLTCNLLVVQCDSVYSSTQQDFVSIISDIRALEKLKKDDQDDLESMSCNEMATAEWPVQEILKDTLIQAASTHYILPLPTFNIDGIAIEPVDYHHLLCGAIVQVHFAILHFFIKGDRKSVFTTAAHEIHVLHAPLQVPVNPLKCMRLSNESSATGNKKSCTMTPSCNRPGGL</sequence>